<accession>A0A1X0XT14</accession>
<dbReference type="InterPro" id="IPR035418">
    <property type="entry name" value="AraC-bd_2"/>
</dbReference>
<dbReference type="GO" id="GO:0003700">
    <property type="term" value="F:DNA-binding transcription factor activity"/>
    <property type="evidence" value="ECO:0007669"/>
    <property type="project" value="InterPro"/>
</dbReference>
<evidence type="ECO:0000313" key="6">
    <source>
        <dbReference type="EMBL" id="ORJ55977.1"/>
    </source>
</evidence>
<evidence type="ECO:0000256" key="2">
    <source>
        <dbReference type="ARBA" id="ARBA00023125"/>
    </source>
</evidence>
<keyword evidence="1" id="KW-0805">Transcription regulation</keyword>
<dbReference type="InterPro" id="IPR018060">
    <property type="entry name" value="HTH_AraC"/>
</dbReference>
<protein>
    <recommendedName>
        <fullName evidence="5">HTH araC/xylS-type domain-containing protein</fullName>
    </recommendedName>
</protein>
<evidence type="ECO:0000256" key="4">
    <source>
        <dbReference type="SAM" id="MobiDB-lite"/>
    </source>
</evidence>
<dbReference type="Proteomes" id="UP000193040">
    <property type="component" value="Unassembled WGS sequence"/>
</dbReference>
<dbReference type="STRING" id="1784.VC42_21950"/>
<feature type="compositionally biased region" description="Basic and acidic residues" evidence="4">
    <location>
        <begin position="106"/>
        <end position="123"/>
    </location>
</feature>
<keyword evidence="7" id="KW-1185">Reference proteome</keyword>
<dbReference type="GO" id="GO:0043565">
    <property type="term" value="F:sequence-specific DNA binding"/>
    <property type="evidence" value="ECO:0007669"/>
    <property type="project" value="InterPro"/>
</dbReference>
<keyword evidence="2" id="KW-0238">DNA-binding</keyword>
<proteinExistence type="predicted"/>
<evidence type="ECO:0000256" key="3">
    <source>
        <dbReference type="ARBA" id="ARBA00023163"/>
    </source>
</evidence>
<feature type="region of interest" description="Disordered" evidence="4">
    <location>
        <begin position="78"/>
        <end position="138"/>
    </location>
</feature>
<feature type="region of interest" description="Disordered" evidence="4">
    <location>
        <begin position="39"/>
        <end position="58"/>
    </location>
</feature>
<dbReference type="Gene3D" id="1.10.10.60">
    <property type="entry name" value="Homeodomain-like"/>
    <property type="match status" value="1"/>
</dbReference>
<dbReference type="PANTHER" id="PTHR46796:SF12">
    <property type="entry name" value="HTH-TYPE DNA-BINDING TRANSCRIPTIONAL ACTIVATOR EUTR"/>
    <property type="match status" value="1"/>
</dbReference>
<dbReference type="SUPFAM" id="SSF46689">
    <property type="entry name" value="Homeodomain-like"/>
    <property type="match status" value="2"/>
</dbReference>
<dbReference type="PANTHER" id="PTHR46796">
    <property type="entry name" value="HTH-TYPE TRANSCRIPTIONAL ACTIVATOR RHAS-RELATED"/>
    <property type="match status" value="1"/>
</dbReference>
<comment type="caution">
    <text evidence="6">The sequence shown here is derived from an EMBL/GenBank/DDBJ whole genome shotgun (WGS) entry which is preliminary data.</text>
</comment>
<dbReference type="Pfam" id="PF14525">
    <property type="entry name" value="AraC_binding_2"/>
    <property type="match status" value="1"/>
</dbReference>
<gene>
    <name evidence="6" type="ORF">B5M45_24115</name>
</gene>
<sequence>MLSATPPAHPSRLTTAPCYPQKLPCPKCLDGEPLWLQPRTAHNAPSAPQKRTPLTPDGMGGAEWLFFFPSVTTRRKVPNETWTSPAPVDLRETAPRGAATLASGRRPVDRPHRGACRHREPGHLRARSGTAHCGADPRTGRGLMIDGLRVRTDTTDPDDARSQIAAVYCPHRLTVRGRVSAFRARHAEGGGSGLGVYSLSYGAATTVLESSTFDDFVLVSEQISGRFVAGANHGERAVLPGGFVVLDAHTAFRLRWEENCNIFHVRIRRTDFEAAVAEFTGATEPSPVRIPTSWQPSTPGTLAVAKVMKFLLRNAGPNGLLASRSLVSAQMSRMLVASIVEAYPGLGHTADAGGGGVVRPPAVRRALAYLDDFAAEDIRISDVAAAARLSTRALQEAFRKHLDTTPMAHLKSIRLARAHADLRRSAVEDGTTVAAVAYRWGFGNLGRFAADYRREFGRSPSEVLRGR</sequence>
<organism evidence="6 7">
    <name type="scientific">Mycobacterium simiae</name>
    <name type="common">Mycobacterium habana</name>
    <dbReference type="NCBI Taxonomy" id="1784"/>
    <lineage>
        <taxon>Bacteria</taxon>
        <taxon>Bacillati</taxon>
        <taxon>Actinomycetota</taxon>
        <taxon>Actinomycetes</taxon>
        <taxon>Mycobacteriales</taxon>
        <taxon>Mycobacteriaceae</taxon>
        <taxon>Mycobacterium</taxon>
        <taxon>Mycobacterium simiae complex</taxon>
    </lineage>
</organism>
<keyword evidence="3" id="KW-0804">Transcription</keyword>
<reference evidence="6 7" key="1">
    <citation type="submission" date="2017-03" db="EMBL/GenBank/DDBJ databases">
        <title>Genomic insights into Mycobacterium simiae human colonization.</title>
        <authorList>
            <person name="Steffani J.L."/>
            <person name="Brunck M.E."/>
            <person name="Cruz E."/>
            <person name="Montiel R."/>
            <person name="Barona F."/>
        </authorList>
    </citation>
    <scope>NUCLEOTIDE SEQUENCE [LARGE SCALE GENOMIC DNA]</scope>
    <source>
        <strain evidence="6 7">MsiGto</strain>
    </source>
</reference>
<evidence type="ECO:0000259" key="5">
    <source>
        <dbReference type="PROSITE" id="PS01124"/>
    </source>
</evidence>
<dbReference type="SMART" id="SM00342">
    <property type="entry name" value="HTH_ARAC"/>
    <property type="match status" value="1"/>
</dbReference>
<evidence type="ECO:0000313" key="7">
    <source>
        <dbReference type="Proteomes" id="UP000193040"/>
    </source>
</evidence>
<dbReference type="Pfam" id="PF12833">
    <property type="entry name" value="HTH_18"/>
    <property type="match status" value="1"/>
</dbReference>
<name>A0A1X0XT14_MYCSI</name>
<dbReference type="AlphaFoldDB" id="A0A1X0XT14"/>
<feature type="domain" description="HTH araC/xylS-type" evidence="5">
    <location>
        <begin position="364"/>
        <end position="466"/>
    </location>
</feature>
<dbReference type="InterPro" id="IPR050204">
    <property type="entry name" value="AraC_XylS_family_regulators"/>
</dbReference>
<dbReference type="InterPro" id="IPR009057">
    <property type="entry name" value="Homeodomain-like_sf"/>
</dbReference>
<evidence type="ECO:0000256" key="1">
    <source>
        <dbReference type="ARBA" id="ARBA00023015"/>
    </source>
</evidence>
<dbReference type="EMBL" id="MZZM01000028">
    <property type="protein sequence ID" value="ORJ55977.1"/>
    <property type="molecule type" value="Genomic_DNA"/>
</dbReference>
<dbReference type="PROSITE" id="PS01124">
    <property type="entry name" value="HTH_ARAC_FAMILY_2"/>
    <property type="match status" value="1"/>
</dbReference>